<evidence type="ECO:0000313" key="2">
    <source>
        <dbReference type="Proteomes" id="UP000663722"/>
    </source>
</evidence>
<name>A0A975BHF5_9BACT</name>
<organism evidence="1 2">
    <name type="scientific">Desulfonema magnum</name>
    <dbReference type="NCBI Taxonomy" id="45655"/>
    <lineage>
        <taxon>Bacteria</taxon>
        <taxon>Pseudomonadati</taxon>
        <taxon>Thermodesulfobacteriota</taxon>
        <taxon>Desulfobacteria</taxon>
        <taxon>Desulfobacterales</taxon>
        <taxon>Desulfococcaceae</taxon>
        <taxon>Desulfonema</taxon>
    </lineage>
</organism>
<reference evidence="1" key="1">
    <citation type="journal article" date="2021" name="Microb. Physiol.">
        <title>Proteogenomic Insights into the Physiology of Marine, Sulfate-Reducing, Filamentous Desulfonema limicola and Desulfonema magnum.</title>
        <authorList>
            <person name="Schnaars V."/>
            <person name="Wohlbrand L."/>
            <person name="Scheve S."/>
            <person name="Hinrichs C."/>
            <person name="Reinhardt R."/>
            <person name="Rabus R."/>
        </authorList>
    </citation>
    <scope>NUCLEOTIDE SEQUENCE</scope>
    <source>
        <strain evidence="1">4be13</strain>
    </source>
</reference>
<evidence type="ECO:0000313" key="1">
    <source>
        <dbReference type="EMBL" id="QTA85340.1"/>
    </source>
</evidence>
<evidence type="ECO:0008006" key="3">
    <source>
        <dbReference type="Google" id="ProtNLM"/>
    </source>
</evidence>
<dbReference type="AlphaFoldDB" id="A0A975BHF5"/>
<dbReference type="Proteomes" id="UP000663722">
    <property type="component" value="Chromosome"/>
</dbReference>
<sequence length="121" mass="13289">MEETAILLRELAESGVRHTPEDIVRIARRATDGKIIFIEKGSRRAGLQHILERHAEDFARQGFSSGEIPDIVIKAVAEGIIVGCQGTRLIYEIETEGNRYRIAVTVGSNGYIVGANPVSFP</sequence>
<gene>
    <name evidence="1" type="ORF">dnm_013450</name>
</gene>
<keyword evidence="2" id="KW-1185">Reference proteome</keyword>
<dbReference type="EMBL" id="CP061800">
    <property type="protein sequence ID" value="QTA85340.1"/>
    <property type="molecule type" value="Genomic_DNA"/>
</dbReference>
<accession>A0A975BHF5</accession>
<dbReference type="KEGG" id="dmm:dnm_013450"/>
<protein>
    <recommendedName>
        <fullName evidence="3">DUF4258 domain-containing protein</fullName>
    </recommendedName>
</protein>
<proteinExistence type="predicted"/>